<keyword evidence="1" id="KW-1133">Transmembrane helix</keyword>
<name>A0AAT9JJC7_9SECO</name>
<keyword evidence="1" id="KW-0472">Membrane</keyword>
<keyword evidence="1" id="KW-0812">Transmembrane</keyword>
<reference evidence="2" key="1">
    <citation type="submission" date="2023-11" db="EMBL/GenBank/DDBJ databases">
        <authorList>
            <person name="Sidharthan V.K."/>
            <person name="Reddy V."/>
            <person name="Kiran G."/>
            <person name="Rajeswari V."/>
            <person name="Baranwal V.K."/>
        </authorList>
    </citation>
    <scope>NUCLEOTIDE SEQUENCE</scope>
    <source>
        <strain evidence="2">Hev bra</strain>
    </source>
</reference>
<evidence type="ECO:0000256" key="1">
    <source>
        <dbReference type="SAM" id="Phobius"/>
    </source>
</evidence>
<reference evidence="2" key="2">
    <citation type="journal article" date="2024" name="Arch. Virol.">
        <title>Probing of plant transcriptomes reveals the hidden genetic diversity of the family Secoviridae.</title>
        <authorList>
            <person name="Sidharthan V.K."/>
            <person name="Reddy V."/>
            <person name="Kiran G."/>
            <person name="Rajeswari V."/>
            <person name="Baranwal V.K."/>
            <person name="Kumar M.K."/>
            <person name="Kumar K.S."/>
        </authorList>
    </citation>
    <scope>NUCLEOTIDE SEQUENCE</scope>
    <source>
        <strain evidence="2">Hev bra</strain>
    </source>
</reference>
<accession>A0AAT9JJC7</accession>
<feature type="transmembrane region" description="Helical" evidence="1">
    <location>
        <begin position="32"/>
        <end position="52"/>
    </location>
</feature>
<proteinExistence type="predicted"/>
<sequence>MLRSGIIVGLVTLAVGICLICIAIIYHVQVLGLVSIVVFFLSLIILVLSVLAQSADLEGVLTGLSAASWLSPTPRVVPPRPGVPAARAANVRRGTGV</sequence>
<evidence type="ECO:0000313" key="2">
    <source>
        <dbReference type="EMBL" id="DBA54831.1"/>
    </source>
</evidence>
<feature type="transmembrane region" description="Helical" evidence="1">
    <location>
        <begin position="7"/>
        <end position="26"/>
    </location>
</feature>
<dbReference type="EMBL" id="BK065149">
    <property type="protein sequence ID" value="DBA54831.1"/>
    <property type="molecule type" value="Genomic_RNA"/>
</dbReference>
<gene>
    <name evidence="2" type="primary">ORFX</name>
</gene>
<organism evidence="2">
    <name type="scientific">Rubber waikavirus</name>
    <dbReference type="NCBI Taxonomy" id="3115795"/>
    <lineage>
        <taxon>Viruses</taxon>
        <taxon>Riboviria</taxon>
        <taxon>Orthornavirae</taxon>
        <taxon>Pisuviricota</taxon>
        <taxon>Pisoniviricetes</taxon>
        <taxon>Picornavirales</taxon>
        <taxon>Secoviridae</taxon>
        <taxon>Waikavirus</taxon>
    </lineage>
</organism>
<protein>
    <submittedName>
        <fullName evidence="2">Uncharacterized protein</fullName>
    </submittedName>
</protein>